<sequence>MLKMNFPSVFRLSCSYILFCTQDLFVFSAAEGNLSIASSLTTTPSPSSPLTTLRPRRYNTISENSTNGSCVMYGQCAEGANGAYNCPYYGAPKALDGSGVSLFKEMCPSMINKDGSVVDLCCDTNQLKALKAGMDMVTTLLGGCPSCLRNFMTLFCEMTCSPIQSTFAYPAEFAVSDDNVTYVKALGVFLDTKYATEAYNSCKSVLNPSTNGPVMDLMCSPFGSKNCSADKWFTFLGNPTNPGTPFAVNFTLSTGGASNGSAEIFAPLTVSTTPCYKAIDEEHDACSCTDCTEACPARPPPPAEPNVCLILGVDCAWAICVFIYCGLSSLFIAYVVQKWLRQNIGSSNNSLRKDSPTRSLEDVDYIMAAGDYSKFEEAGARLDDLLQKFFYRWGFFCAKHPIIVLLGSALLLVVCCMGWMFFSVTTDPVELWSSPVSRARIEKNYFDQHFGRFYRTEQLIIRPTNTTPVSTWTGFEDSPDTITQYSAVFRKEFLEEVFRMERDIMGLLGNVSDPRAPGGYRPVSLQDVCFQALAPQNQNCTTVSVSQYFQGNESLLNEENWDDFHLQRFATYIDHIMYCTNNPTSTADADKLVGMPCLGVSGAPVFPWVVFGGFEDGKYGNASALIVTFPVNNPLNQTKTDEALAWEEAAIKYLKAYNQSNITISFMMERSIEDEINRESQADVKTVLLSYIVMFVYITVTLGQYGNWKRCLIDSKITLGLAGVLIVFASFGASVGFYSYIGLPATLIIIEVIPFLVLAVGVDNIFILVQTFQRDQQDSHESVDDQVARVVGKVGPSMLLTSLSESCCFFIGALSTMPAVKIFSLYAALAVFIDFLLQISCFVSLMTLDAKRQESSRLDFLCCVKFSKKSTDNSPDILYTFVSRVYTPFVTSKAVRVLVLLVFSGWLLASIAVINKINVGFDQKISMPEDSYVLDYMTNMEEYLSVGAPVYFVVEDGMDYSNRLQQNKLCGTAGCDQESLMAQITLASFGSNYTKIAQKGSSWLDDYIAWLRPGGSNPCCQVLKADPSQFCPSSQINREQLCEPCNATYERSRPVQGDFMKYLPFFLSDNPTVACPKGGHARYGSAVELVSHNGSQPTVGASHFATYHTVLKKSAEYTTALKEAHAIADNITAMLGVKVFPYSVFYVFYEQYLTVVLETVGNLTFSLAAIFAVTFILLGLDWYSAVVVVGTIAMIEIDLMAVMYWWNIDLNAISLVNLVMGVGISVEFCSHLVRAFAISTQGGRVGRAQDALAHMGSSVLSGITLTKFGGIIVLAFSHSQIFRIYYFRMYLSIVLIGAAHGLVFLPVLLTFIGPPVNRKRLQDQRDRLFAQSEQRNDHPRAENVLRIPSADVGAA</sequence>
<keyword evidence="5 16" id="KW-0812">Transmembrane</keyword>
<comment type="similarity">
    <text evidence="2">Belongs to the patched family.</text>
</comment>
<dbReference type="InterPro" id="IPR053958">
    <property type="entry name" value="HMGCR/SNAP/NPC1-like_SSD"/>
</dbReference>
<evidence type="ECO:0000256" key="1">
    <source>
        <dbReference type="ARBA" id="ARBA00004127"/>
    </source>
</evidence>
<evidence type="ECO:0000313" key="18">
    <source>
        <dbReference type="EMBL" id="GAV02187.1"/>
    </source>
</evidence>
<keyword evidence="12" id="KW-1207">Sterol metabolism</keyword>
<feature type="transmembrane region" description="Helical" evidence="16">
    <location>
        <begin position="688"/>
        <end position="705"/>
    </location>
</feature>
<evidence type="ECO:0000256" key="12">
    <source>
        <dbReference type="ARBA" id="ARBA00023166"/>
    </source>
</evidence>
<feature type="transmembrane region" description="Helical" evidence="16">
    <location>
        <begin position="894"/>
        <end position="914"/>
    </location>
</feature>
<evidence type="ECO:0000256" key="15">
    <source>
        <dbReference type="ARBA" id="ARBA00034049"/>
    </source>
</evidence>
<comment type="catalytic activity">
    <reaction evidence="15">
        <text>cholesterol(in) = cholesterol(out)</text>
        <dbReference type="Rhea" id="RHEA:39747"/>
        <dbReference type="ChEBI" id="CHEBI:16113"/>
    </reaction>
</comment>
<dbReference type="Pfam" id="PF12349">
    <property type="entry name" value="Sterol-sensing"/>
    <property type="match status" value="1"/>
</dbReference>
<dbReference type="InterPro" id="IPR053956">
    <property type="entry name" value="NPC1_MLD"/>
</dbReference>
<feature type="transmembrane region" description="Helical" evidence="16">
    <location>
        <begin position="825"/>
        <end position="848"/>
    </location>
</feature>
<dbReference type="Pfam" id="PF16414">
    <property type="entry name" value="NPC1_N"/>
    <property type="match status" value="1"/>
</dbReference>
<keyword evidence="8" id="KW-0445">Lipid transport</keyword>
<evidence type="ECO:0000256" key="5">
    <source>
        <dbReference type="ARBA" id="ARBA00022692"/>
    </source>
</evidence>
<evidence type="ECO:0000256" key="7">
    <source>
        <dbReference type="ARBA" id="ARBA00022989"/>
    </source>
</evidence>
<gene>
    <name evidence="18" type="primary">RvY_12783-1</name>
    <name evidence="18" type="synonym">RvY_12783.1</name>
    <name evidence="18" type="ORF">RvY_12783</name>
</gene>
<keyword evidence="19" id="KW-1185">Reference proteome</keyword>
<comment type="caution">
    <text evidence="18">The sequence shown here is derived from an EMBL/GenBank/DDBJ whole genome shotgun (WGS) entry which is preliminary data.</text>
</comment>
<keyword evidence="14" id="KW-0753">Steroid metabolism</keyword>
<dbReference type="Pfam" id="PF22314">
    <property type="entry name" value="NPC1_MLD"/>
    <property type="match status" value="1"/>
</dbReference>
<protein>
    <recommendedName>
        <fullName evidence="17">SSD domain-containing protein</fullName>
    </recommendedName>
</protein>
<dbReference type="NCBIfam" id="TIGR00917">
    <property type="entry name" value="2A060601"/>
    <property type="match status" value="1"/>
</dbReference>
<reference evidence="18 19" key="1">
    <citation type="journal article" date="2016" name="Nat. Commun.">
        <title>Extremotolerant tardigrade genome and improved radiotolerance of human cultured cells by tardigrade-unique protein.</title>
        <authorList>
            <person name="Hashimoto T."/>
            <person name="Horikawa D.D."/>
            <person name="Saito Y."/>
            <person name="Kuwahara H."/>
            <person name="Kozuka-Hata H."/>
            <person name="Shin-I T."/>
            <person name="Minakuchi Y."/>
            <person name="Ohishi K."/>
            <person name="Motoyama A."/>
            <person name="Aizu T."/>
            <person name="Enomoto A."/>
            <person name="Kondo K."/>
            <person name="Tanaka S."/>
            <person name="Hara Y."/>
            <person name="Koshikawa S."/>
            <person name="Sagara H."/>
            <person name="Miura T."/>
            <person name="Yokobori S."/>
            <person name="Miyagawa K."/>
            <person name="Suzuki Y."/>
            <person name="Kubo T."/>
            <person name="Oyama M."/>
            <person name="Kohara Y."/>
            <person name="Fujiyama A."/>
            <person name="Arakawa K."/>
            <person name="Katayama T."/>
            <person name="Toyoda A."/>
            <person name="Kunieda T."/>
        </authorList>
    </citation>
    <scope>NUCLEOTIDE SEQUENCE [LARGE SCALE GENOMIC DNA]</scope>
    <source>
        <strain evidence="18 19">YOKOZUNA-1</strain>
    </source>
</reference>
<feature type="transmembrane region" description="Helical" evidence="16">
    <location>
        <begin position="1155"/>
        <end position="1178"/>
    </location>
</feature>
<dbReference type="GO" id="GO:0015485">
    <property type="term" value="F:cholesterol binding"/>
    <property type="evidence" value="ECO:0007669"/>
    <property type="project" value="TreeGrafter"/>
</dbReference>
<feature type="transmembrane region" description="Helical" evidence="16">
    <location>
        <begin position="402"/>
        <end position="422"/>
    </location>
</feature>
<feature type="transmembrane region" description="Helical" evidence="16">
    <location>
        <begin position="1289"/>
        <end position="1312"/>
    </location>
</feature>
<feature type="transmembrane region" description="Helical" evidence="16">
    <location>
        <begin position="316"/>
        <end position="336"/>
    </location>
</feature>
<dbReference type="GO" id="GO:0012505">
    <property type="term" value="C:endomembrane system"/>
    <property type="evidence" value="ECO:0007669"/>
    <property type="project" value="UniProtKB-SubCell"/>
</dbReference>
<keyword evidence="13" id="KW-0325">Glycoprotein</keyword>
<evidence type="ECO:0000256" key="11">
    <source>
        <dbReference type="ARBA" id="ARBA00023157"/>
    </source>
</evidence>
<dbReference type="GO" id="GO:0005319">
    <property type="term" value="F:lipid transporter activity"/>
    <property type="evidence" value="ECO:0007669"/>
    <property type="project" value="InterPro"/>
</dbReference>
<dbReference type="FunFam" id="1.20.1640.10:FF:000010">
    <property type="entry name" value="NPC intracellular cholesterol transporter 1"/>
    <property type="match status" value="1"/>
</dbReference>
<keyword evidence="6" id="KW-0732">Signal</keyword>
<dbReference type="Proteomes" id="UP000186922">
    <property type="component" value="Unassembled WGS sequence"/>
</dbReference>
<dbReference type="PANTHER" id="PTHR45727">
    <property type="entry name" value="NPC INTRACELLULAR CHOLESTEROL TRANSPORTER 1"/>
    <property type="match status" value="1"/>
</dbReference>
<keyword evidence="4" id="KW-0153">Cholesterol metabolism</keyword>
<evidence type="ECO:0000256" key="2">
    <source>
        <dbReference type="ARBA" id="ARBA00005585"/>
    </source>
</evidence>
<dbReference type="OrthoDB" id="6510177at2759"/>
<dbReference type="InterPro" id="IPR000731">
    <property type="entry name" value="SSD"/>
</dbReference>
<dbReference type="EMBL" id="BDGG01000008">
    <property type="protein sequence ID" value="GAV02187.1"/>
    <property type="molecule type" value="Genomic_DNA"/>
</dbReference>
<feature type="transmembrane region" description="Helical" evidence="16">
    <location>
        <begin position="1131"/>
        <end position="1149"/>
    </location>
</feature>
<proteinExistence type="inferred from homology"/>
<dbReference type="PROSITE" id="PS50156">
    <property type="entry name" value="SSD"/>
    <property type="match status" value="1"/>
</dbReference>
<dbReference type="GO" id="GO:0008203">
    <property type="term" value="P:cholesterol metabolic process"/>
    <property type="evidence" value="ECO:0007669"/>
    <property type="project" value="UniProtKB-KW"/>
</dbReference>
<evidence type="ECO:0000256" key="6">
    <source>
        <dbReference type="ARBA" id="ARBA00022729"/>
    </source>
</evidence>
<dbReference type="GO" id="GO:0030301">
    <property type="term" value="P:cholesterol transport"/>
    <property type="evidence" value="ECO:0007669"/>
    <property type="project" value="UniProtKB-ARBA"/>
</dbReference>
<feature type="transmembrane region" description="Helical" evidence="16">
    <location>
        <begin position="1258"/>
        <end position="1277"/>
    </location>
</feature>
<dbReference type="InterPro" id="IPR004765">
    <property type="entry name" value="NPC1-like"/>
</dbReference>
<keyword evidence="7 16" id="KW-1133">Transmembrane helix</keyword>
<feature type="domain" description="SSD" evidence="17">
    <location>
        <begin position="683"/>
        <end position="848"/>
    </location>
</feature>
<dbReference type="GO" id="GO:0030299">
    <property type="term" value="P:intestinal cholesterol absorption"/>
    <property type="evidence" value="ECO:0007669"/>
    <property type="project" value="TreeGrafter"/>
</dbReference>
<dbReference type="STRING" id="947166.A0A1D1VKP4"/>
<evidence type="ECO:0000256" key="3">
    <source>
        <dbReference type="ARBA" id="ARBA00022448"/>
    </source>
</evidence>
<evidence type="ECO:0000256" key="13">
    <source>
        <dbReference type="ARBA" id="ARBA00023180"/>
    </source>
</evidence>
<keyword evidence="9" id="KW-0443">Lipid metabolism</keyword>
<comment type="subcellular location">
    <subcellularLocation>
        <location evidence="1">Endomembrane system</location>
        <topology evidence="1">Multi-pass membrane protein</topology>
    </subcellularLocation>
</comment>
<dbReference type="PANTHER" id="PTHR45727:SF2">
    <property type="entry name" value="NPC INTRACELLULAR CHOLESTEROL TRANSPORTER 1"/>
    <property type="match status" value="1"/>
</dbReference>
<dbReference type="FunFam" id="1.20.1640.10:FF:000008">
    <property type="entry name" value="NPC intracellular cholesterol transporter 1"/>
    <property type="match status" value="1"/>
</dbReference>
<feature type="transmembrane region" description="Helical" evidence="16">
    <location>
        <begin position="717"/>
        <end position="741"/>
    </location>
</feature>
<dbReference type="GO" id="GO:0005886">
    <property type="term" value="C:plasma membrane"/>
    <property type="evidence" value="ECO:0007669"/>
    <property type="project" value="TreeGrafter"/>
</dbReference>
<dbReference type="SUPFAM" id="SSF82866">
    <property type="entry name" value="Multidrug efflux transporter AcrB transmembrane domain"/>
    <property type="match status" value="2"/>
</dbReference>
<evidence type="ECO:0000256" key="14">
    <source>
        <dbReference type="ARBA" id="ARBA00023221"/>
    </source>
</evidence>
<keyword evidence="11" id="KW-1015">Disulfide bond</keyword>
<accession>A0A1D1VKP4</accession>
<evidence type="ECO:0000256" key="8">
    <source>
        <dbReference type="ARBA" id="ARBA00023055"/>
    </source>
</evidence>
<dbReference type="Gene3D" id="1.20.1640.10">
    <property type="entry name" value="Multidrug efflux transporter AcrB transmembrane domain"/>
    <property type="match status" value="2"/>
</dbReference>
<organism evidence="18 19">
    <name type="scientific">Ramazzottius varieornatus</name>
    <name type="common">Water bear</name>
    <name type="synonym">Tardigrade</name>
    <dbReference type="NCBI Taxonomy" id="947166"/>
    <lineage>
        <taxon>Eukaryota</taxon>
        <taxon>Metazoa</taxon>
        <taxon>Ecdysozoa</taxon>
        <taxon>Tardigrada</taxon>
        <taxon>Eutardigrada</taxon>
        <taxon>Parachela</taxon>
        <taxon>Hypsibioidea</taxon>
        <taxon>Ramazzottiidae</taxon>
        <taxon>Ramazzottius</taxon>
    </lineage>
</organism>
<feature type="transmembrane region" description="Helical" evidence="16">
    <location>
        <begin position="1212"/>
        <end position="1237"/>
    </location>
</feature>
<feature type="transmembrane region" description="Helical" evidence="16">
    <location>
        <begin position="1185"/>
        <end position="1206"/>
    </location>
</feature>
<keyword evidence="10 16" id="KW-0472">Membrane</keyword>
<evidence type="ECO:0000256" key="9">
    <source>
        <dbReference type="ARBA" id="ARBA00023098"/>
    </source>
</evidence>
<dbReference type="GO" id="GO:0042632">
    <property type="term" value="P:cholesterol homeostasis"/>
    <property type="evidence" value="ECO:0007669"/>
    <property type="project" value="TreeGrafter"/>
</dbReference>
<dbReference type="InterPro" id="IPR032190">
    <property type="entry name" value="NPC1_N"/>
</dbReference>
<keyword evidence="3" id="KW-0813">Transport</keyword>
<feature type="transmembrane region" description="Helical" evidence="16">
    <location>
        <begin position="747"/>
        <end position="769"/>
    </location>
</feature>
<evidence type="ECO:0000256" key="10">
    <source>
        <dbReference type="ARBA" id="ARBA00023136"/>
    </source>
</evidence>
<evidence type="ECO:0000256" key="4">
    <source>
        <dbReference type="ARBA" id="ARBA00022548"/>
    </source>
</evidence>
<evidence type="ECO:0000259" key="17">
    <source>
        <dbReference type="PROSITE" id="PS50156"/>
    </source>
</evidence>
<name>A0A1D1VKP4_RAMVA</name>
<evidence type="ECO:0000313" key="19">
    <source>
        <dbReference type="Proteomes" id="UP000186922"/>
    </source>
</evidence>
<evidence type="ECO:0000256" key="16">
    <source>
        <dbReference type="SAM" id="Phobius"/>
    </source>
</evidence>